<dbReference type="InterPro" id="IPR002347">
    <property type="entry name" value="SDR_fam"/>
</dbReference>
<sequence length="295" mass="32339">MVTGANTGTGRELARMLYSKNAKVYIASRSQEKALSAIQDIQDSCPKSEGDVIFIPLDLNDLSTIKASAEKFLAAETELHVLFNNAGVQTNDLTKTVQGYEKHLGVNTIGPFLLTKLLTPAIVRAASKAPQDTVRVVWVSSSGTEIAGIKDTAVDMQNLDDHAPKPWLTAYGLSKAGNWLHAVEYARRHRVDGIVSVALNPGNLASDLYRDATGLFKYFVKAVTYPAINGAYTELFAGFSPEISLENTGCWVIPFGRIREIRKDLHNARKSEAEGGNGTARNFYDWTEEQVKLFV</sequence>
<keyword evidence="2" id="KW-0521">NADP</keyword>
<dbReference type="PANTHER" id="PTHR24320:SF236">
    <property type="entry name" value="SHORT-CHAIN DEHYDROGENASE-RELATED"/>
    <property type="match status" value="1"/>
</dbReference>
<protein>
    <recommendedName>
        <fullName evidence="6">Short-chain dehydrogenase</fullName>
    </recommendedName>
</protein>
<dbReference type="PANTHER" id="PTHR24320">
    <property type="entry name" value="RETINOL DEHYDROGENASE"/>
    <property type="match status" value="1"/>
</dbReference>
<keyword evidence="3" id="KW-0560">Oxidoreductase</keyword>
<dbReference type="SUPFAM" id="SSF51735">
    <property type="entry name" value="NAD(P)-binding Rossmann-fold domains"/>
    <property type="match status" value="1"/>
</dbReference>
<evidence type="ECO:0000256" key="2">
    <source>
        <dbReference type="ARBA" id="ARBA00022857"/>
    </source>
</evidence>
<evidence type="ECO:0008006" key="6">
    <source>
        <dbReference type="Google" id="ProtNLM"/>
    </source>
</evidence>
<dbReference type="AlphaFoldDB" id="A0A9W4URF6"/>
<evidence type="ECO:0000313" key="4">
    <source>
        <dbReference type="EMBL" id="CAI6340720.1"/>
    </source>
</evidence>
<dbReference type="InterPro" id="IPR036291">
    <property type="entry name" value="NAD(P)-bd_dom_sf"/>
</dbReference>
<dbReference type="EMBL" id="CAOQHR010000011">
    <property type="protein sequence ID" value="CAI6340720.1"/>
    <property type="molecule type" value="Genomic_DNA"/>
</dbReference>
<comment type="similarity">
    <text evidence="1">Belongs to the short-chain dehydrogenases/reductases (SDR) family.</text>
</comment>
<evidence type="ECO:0000256" key="1">
    <source>
        <dbReference type="ARBA" id="ARBA00006484"/>
    </source>
</evidence>
<keyword evidence="5" id="KW-1185">Reference proteome</keyword>
<dbReference type="Gene3D" id="3.40.50.720">
    <property type="entry name" value="NAD(P)-binding Rossmann-like Domain"/>
    <property type="match status" value="1"/>
</dbReference>
<gene>
    <name evidence="4" type="ORF">PDIGIT_LOCUS13904</name>
</gene>
<proteinExistence type="inferred from homology"/>
<evidence type="ECO:0000256" key="3">
    <source>
        <dbReference type="ARBA" id="ARBA00023002"/>
    </source>
</evidence>
<reference evidence="4" key="1">
    <citation type="submission" date="2023-01" db="EMBL/GenBank/DDBJ databases">
        <authorList>
            <person name="Van Ghelder C."/>
            <person name="Rancurel C."/>
        </authorList>
    </citation>
    <scope>NUCLEOTIDE SEQUENCE</scope>
    <source>
        <strain evidence="4">CNCM I-4278</strain>
    </source>
</reference>
<dbReference type="GO" id="GO:0016491">
    <property type="term" value="F:oxidoreductase activity"/>
    <property type="evidence" value="ECO:0007669"/>
    <property type="project" value="UniProtKB-KW"/>
</dbReference>
<organism evidence="4 5">
    <name type="scientific">Periconia digitata</name>
    <dbReference type="NCBI Taxonomy" id="1303443"/>
    <lineage>
        <taxon>Eukaryota</taxon>
        <taxon>Fungi</taxon>
        <taxon>Dikarya</taxon>
        <taxon>Ascomycota</taxon>
        <taxon>Pezizomycotina</taxon>
        <taxon>Dothideomycetes</taxon>
        <taxon>Pleosporomycetidae</taxon>
        <taxon>Pleosporales</taxon>
        <taxon>Massarineae</taxon>
        <taxon>Periconiaceae</taxon>
        <taxon>Periconia</taxon>
    </lineage>
</organism>
<comment type="caution">
    <text evidence="4">The sequence shown here is derived from an EMBL/GenBank/DDBJ whole genome shotgun (WGS) entry which is preliminary data.</text>
</comment>
<dbReference type="Proteomes" id="UP001152607">
    <property type="component" value="Unassembled WGS sequence"/>
</dbReference>
<dbReference type="OrthoDB" id="191139at2759"/>
<dbReference type="Pfam" id="PF00106">
    <property type="entry name" value="adh_short"/>
    <property type="match status" value="1"/>
</dbReference>
<evidence type="ECO:0000313" key="5">
    <source>
        <dbReference type="Proteomes" id="UP001152607"/>
    </source>
</evidence>
<name>A0A9W4URF6_9PLEO</name>
<accession>A0A9W4URF6</accession>